<proteinExistence type="inferred from homology"/>
<dbReference type="RefSeq" id="WP_029579093.1">
    <property type="nucleotide sequence ID" value="NZ_CP012076.1"/>
</dbReference>
<dbReference type="GO" id="GO:0019239">
    <property type="term" value="F:deaminase activity"/>
    <property type="evidence" value="ECO:0007669"/>
    <property type="project" value="TreeGrafter"/>
</dbReference>
<dbReference type="InterPro" id="IPR006175">
    <property type="entry name" value="YjgF/YER057c/UK114"/>
</dbReference>
<protein>
    <submittedName>
        <fullName evidence="2">RidA family protein</fullName>
    </submittedName>
</protein>
<name>A0AAN1VEF6_9BORD</name>
<dbReference type="GeneID" id="92997200"/>
<reference evidence="3" key="1">
    <citation type="submission" date="2017-10" db="EMBL/GenBank/DDBJ databases">
        <title>Whole genome sequencing of various Bordetella species.</title>
        <authorList>
            <person name="Weigand M.R."/>
            <person name="Loparev V."/>
            <person name="Peng Y."/>
            <person name="Bowden K.E."/>
            <person name="Tondella M.L."/>
            <person name="Williams M.M."/>
        </authorList>
    </citation>
    <scope>NUCLEOTIDE SEQUENCE [LARGE SCALE GENOMIC DNA]</scope>
    <source>
        <strain evidence="3">H720</strain>
    </source>
</reference>
<dbReference type="AlphaFoldDB" id="A0AAN1VEF6"/>
<dbReference type="Pfam" id="PF01042">
    <property type="entry name" value="Ribonuc_L-PSP"/>
    <property type="match status" value="1"/>
</dbReference>
<evidence type="ECO:0000313" key="2">
    <source>
        <dbReference type="EMBL" id="AZW15776.1"/>
    </source>
</evidence>
<dbReference type="CDD" id="cd00448">
    <property type="entry name" value="YjgF_YER057c_UK114_family"/>
    <property type="match status" value="1"/>
</dbReference>
<dbReference type="EMBL" id="CP024172">
    <property type="protein sequence ID" value="AZW15776.1"/>
    <property type="molecule type" value="Genomic_DNA"/>
</dbReference>
<sequence length="136" mass="14461">MAGEPQDTGRRPAALATPAGHYSHFKTGGGLVFISGQLPITPEGKRLADAPFEQQARQALANVAAALASAGCDIDRLLHVRVYLDDIENWPAFDRVYAEWLGPARPARAVVPTRTLHYGFKVEVEAVAADRAGGAG</sequence>
<evidence type="ECO:0000313" key="3">
    <source>
        <dbReference type="Proteomes" id="UP000282741"/>
    </source>
</evidence>
<accession>A0AAN1VEF6</accession>
<dbReference type="InterPro" id="IPR035959">
    <property type="entry name" value="RutC-like_sf"/>
</dbReference>
<dbReference type="SUPFAM" id="SSF55298">
    <property type="entry name" value="YjgF-like"/>
    <property type="match status" value="1"/>
</dbReference>
<dbReference type="GO" id="GO:0005829">
    <property type="term" value="C:cytosol"/>
    <property type="evidence" value="ECO:0007669"/>
    <property type="project" value="TreeGrafter"/>
</dbReference>
<dbReference type="PANTHER" id="PTHR11803">
    <property type="entry name" value="2-IMINOBUTANOATE/2-IMINOPROPANOATE DEAMINASE RIDA"/>
    <property type="match status" value="1"/>
</dbReference>
<dbReference type="KEGG" id="bhz:ACR54_01090"/>
<evidence type="ECO:0000256" key="1">
    <source>
        <dbReference type="ARBA" id="ARBA00010552"/>
    </source>
</evidence>
<dbReference type="Gene3D" id="3.30.1330.40">
    <property type="entry name" value="RutC-like"/>
    <property type="match status" value="1"/>
</dbReference>
<organism evidence="2 3">
    <name type="scientific">Bordetella hinzii</name>
    <dbReference type="NCBI Taxonomy" id="103855"/>
    <lineage>
        <taxon>Bacteria</taxon>
        <taxon>Pseudomonadati</taxon>
        <taxon>Pseudomonadota</taxon>
        <taxon>Betaproteobacteria</taxon>
        <taxon>Burkholderiales</taxon>
        <taxon>Alcaligenaceae</taxon>
        <taxon>Bordetella</taxon>
    </lineage>
</organism>
<dbReference type="PANTHER" id="PTHR11803:SF58">
    <property type="entry name" value="PROTEIN HMF1-RELATED"/>
    <property type="match status" value="1"/>
</dbReference>
<comment type="similarity">
    <text evidence="1">Belongs to the RutC family.</text>
</comment>
<gene>
    <name evidence="2" type="ORF">CS347_02760</name>
</gene>
<dbReference type="Proteomes" id="UP000282741">
    <property type="component" value="Chromosome"/>
</dbReference>